<feature type="binding site" evidence="7">
    <location>
        <position position="144"/>
    </location>
    <ligand>
        <name>substrate</name>
    </ligand>
</feature>
<evidence type="ECO:0000256" key="7">
    <source>
        <dbReference type="HAMAP-Rule" id="MF_01629"/>
    </source>
</evidence>
<evidence type="ECO:0000313" key="12">
    <source>
        <dbReference type="EMBL" id="SHG80303.1"/>
    </source>
</evidence>
<dbReference type="PROSITE" id="PS01064">
    <property type="entry name" value="PYRIDOX_OXIDASE"/>
    <property type="match status" value="1"/>
</dbReference>
<proteinExistence type="inferred from homology"/>
<feature type="binding site" evidence="7 8">
    <location>
        <position position="118"/>
    </location>
    <ligand>
        <name>FMN</name>
        <dbReference type="ChEBI" id="CHEBI:58210"/>
    </ligand>
</feature>
<accession>A0A1M5MU19</accession>
<dbReference type="HAMAP" id="MF_01629">
    <property type="entry name" value="PdxH"/>
    <property type="match status" value="1"/>
</dbReference>
<feature type="binding site" evidence="7">
    <location>
        <position position="136"/>
    </location>
    <ligand>
        <name>substrate</name>
    </ligand>
</feature>
<dbReference type="PIRSF" id="PIRSF000190">
    <property type="entry name" value="Pyd_amn-ph_oxd"/>
    <property type="match status" value="1"/>
</dbReference>
<evidence type="ECO:0000256" key="1">
    <source>
        <dbReference type="ARBA" id="ARBA00007301"/>
    </source>
</evidence>
<reference evidence="12 13" key="1">
    <citation type="submission" date="2016-11" db="EMBL/GenBank/DDBJ databases">
        <authorList>
            <person name="Jaros S."/>
            <person name="Januszkiewicz K."/>
            <person name="Wedrychowicz H."/>
        </authorList>
    </citation>
    <scope>NUCLEOTIDE SEQUENCE [LARGE SCALE GENOMIC DNA]</scope>
    <source>
        <strain evidence="12 13">CGMCC 1.7049</strain>
    </source>
</reference>
<dbReference type="InterPro" id="IPR000659">
    <property type="entry name" value="Pyridox_Oxase"/>
</dbReference>
<dbReference type="EMBL" id="FQWZ01000003">
    <property type="protein sequence ID" value="SHG80303.1"/>
    <property type="molecule type" value="Genomic_DNA"/>
</dbReference>
<evidence type="ECO:0000313" key="13">
    <source>
        <dbReference type="Proteomes" id="UP000199758"/>
    </source>
</evidence>
<feature type="region of interest" description="Disordered" evidence="9">
    <location>
        <begin position="1"/>
        <end position="32"/>
    </location>
</feature>
<feature type="binding site" evidence="7 8">
    <location>
        <begin position="89"/>
        <end position="90"/>
    </location>
    <ligand>
        <name>FMN</name>
        <dbReference type="ChEBI" id="CHEBI:58210"/>
    </ligand>
</feature>
<dbReference type="Proteomes" id="UP000199758">
    <property type="component" value="Unassembled WGS sequence"/>
</dbReference>
<dbReference type="UniPathway" id="UPA01068">
    <property type="reaction ID" value="UER00304"/>
</dbReference>
<dbReference type="Pfam" id="PF01243">
    <property type="entry name" value="PNPOx_N"/>
    <property type="match status" value="1"/>
</dbReference>
<feature type="binding site" evidence="7">
    <location>
        <position position="79"/>
    </location>
    <ligand>
        <name>substrate</name>
    </ligand>
</feature>
<dbReference type="SUPFAM" id="SSF50475">
    <property type="entry name" value="FMN-binding split barrel"/>
    <property type="match status" value="1"/>
</dbReference>
<feature type="compositionally biased region" description="Polar residues" evidence="9">
    <location>
        <begin position="16"/>
        <end position="29"/>
    </location>
</feature>
<dbReference type="NCBIfam" id="TIGR00558">
    <property type="entry name" value="pdxH"/>
    <property type="match status" value="1"/>
</dbReference>
<gene>
    <name evidence="7" type="primary">pdxH</name>
    <name evidence="12" type="ORF">SAMN04488068_1438</name>
</gene>
<feature type="binding site" evidence="7 8">
    <location>
        <begin position="74"/>
        <end position="79"/>
    </location>
    <ligand>
        <name>FMN</name>
        <dbReference type="ChEBI" id="CHEBI:58210"/>
    </ligand>
</feature>
<feature type="binding site" evidence="7 8">
    <location>
        <begin position="153"/>
        <end position="154"/>
    </location>
    <ligand>
        <name>FMN</name>
        <dbReference type="ChEBI" id="CHEBI:58210"/>
    </ligand>
</feature>
<comment type="pathway">
    <text evidence="7">Cofactor metabolism; pyridoxal 5'-phosphate salvage; pyridoxal 5'-phosphate from pyridoxamine 5'-phosphate: step 1/1.</text>
</comment>
<dbReference type="PANTHER" id="PTHR10851:SF0">
    <property type="entry name" value="PYRIDOXINE-5'-PHOSPHATE OXIDASE"/>
    <property type="match status" value="1"/>
</dbReference>
<name>A0A1M5MU19_9GAMM</name>
<keyword evidence="13" id="KW-1185">Reference proteome</keyword>
<dbReference type="Pfam" id="PF10590">
    <property type="entry name" value="PNP_phzG_C"/>
    <property type="match status" value="1"/>
</dbReference>
<sequence>MADTVAARYEPPQVPMPNTAQQYTRNPPLNESDLLPEPLDQLQAWLADAQNAGMIEPGAMTLATVGDDGRPSARVVLCKGFSDGGICFYTNYAGRKGRELSANPEAALVFWWDKLERQVRLEGPVERMSREESLAYFRSRPRESQLGAYSSQQSAIVATREELDARMLAHDEAFAGQDIPLPEHWGGFRLRPRAVEFWQGRSGRMHDRLRYVRNETASWRVERLEP</sequence>
<dbReference type="FunFam" id="2.30.110.10:FF:000020">
    <property type="entry name" value="PNPO isoform 11"/>
    <property type="match status" value="1"/>
</dbReference>
<keyword evidence="3 7" id="KW-0285">Flavoprotein</keyword>
<comment type="catalytic activity">
    <reaction evidence="7">
        <text>pyridoxamine 5'-phosphate + O2 + H2O = pyridoxal 5'-phosphate + H2O2 + NH4(+)</text>
        <dbReference type="Rhea" id="RHEA:15817"/>
        <dbReference type="ChEBI" id="CHEBI:15377"/>
        <dbReference type="ChEBI" id="CHEBI:15379"/>
        <dbReference type="ChEBI" id="CHEBI:16240"/>
        <dbReference type="ChEBI" id="CHEBI:28938"/>
        <dbReference type="ChEBI" id="CHEBI:58451"/>
        <dbReference type="ChEBI" id="CHEBI:597326"/>
        <dbReference type="EC" id="1.4.3.5"/>
    </reaction>
</comment>
<protein>
    <recommendedName>
        <fullName evidence="7">Pyridoxine/pyridoxamine 5'-phosphate oxidase</fullName>
        <ecNumber evidence="7">1.4.3.5</ecNumber>
    </recommendedName>
    <alternativeName>
        <fullName evidence="7">PNP/PMP oxidase</fullName>
        <shortName evidence="7">PNPOx</shortName>
    </alternativeName>
    <alternativeName>
        <fullName evidence="7">Pyridoxal 5'-phosphate synthase</fullName>
    </alternativeName>
</protein>
<dbReference type="InterPro" id="IPR019576">
    <property type="entry name" value="Pyridoxamine_oxidase_dimer_C"/>
</dbReference>
<evidence type="ECO:0000256" key="6">
    <source>
        <dbReference type="ARBA" id="ARBA00023096"/>
    </source>
</evidence>
<evidence type="ECO:0000256" key="9">
    <source>
        <dbReference type="SAM" id="MobiDB-lite"/>
    </source>
</evidence>
<comment type="function">
    <text evidence="7">Catalyzes the oxidation of either pyridoxine 5'-phosphate (PNP) or pyridoxamine 5'-phosphate (PMP) into pyridoxal 5'-phosphate (PLP).</text>
</comment>
<comment type="similarity">
    <text evidence="1 7">Belongs to the pyridoxamine 5'-phosphate oxidase family.</text>
</comment>
<keyword evidence="6 7" id="KW-0664">Pyridoxine biosynthesis</keyword>
<dbReference type="EC" id="1.4.3.5" evidence="7"/>
<evidence type="ECO:0000259" key="10">
    <source>
        <dbReference type="Pfam" id="PF01243"/>
    </source>
</evidence>
<organism evidence="12 13">
    <name type="scientific">Hydrocarboniphaga daqingensis</name>
    <dbReference type="NCBI Taxonomy" id="490188"/>
    <lineage>
        <taxon>Bacteria</taxon>
        <taxon>Pseudomonadati</taxon>
        <taxon>Pseudomonadota</taxon>
        <taxon>Gammaproteobacteria</taxon>
        <taxon>Nevskiales</taxon>
        <taxon>Nevskiaceae</taxon>
        <taxon>Hydrocarboniphaga</taxon>
    </lineage>
</organism>
<feature type="binding site" evidence="7">
    <location>
        <position position="140"/>
    </location>
    <ligand>
        <name>substrate</name>
    </ligand>
</feature>
<dbReference type="InterPro" id="IPR011576">
    <property type="entry name" value="Pyridox_Oxase_N"/>
</dbReference>
<dbReference type="NCBIfam" id="NF004231">
    <property type="entry name" value="PRK05679.1"/>
    <property type="match status" value="1"/>
</dbReference>
<feature type="binding site" evidence="7 8">
    <location>
        <position position="208"/>
    </location>
    <ligand>
        <name>FMN</name>
        <dbReference type="ChEBI" id="CHEBI:58210"/>
    </ligand>
</feature>
<dbReference type="GO" id="GO:0004733">
    <property type="term" value="F:pyridoxamine phosphate oxidase activity"/>
    <property type="evidence" value="ECO:0007669"/>
    <property type="project" value="UniProtKB-UniRule"/>
</dbReference>
<evidence type="ECO:0000256" key="2">
    <source>
        <dbReference type="ARBA" id="ARBA00011738"/>
    </source>
</evidence>
<evidence type="ECO:0000259" key="11">
    <source>
        <dbReference type="Pfam" id="PF10590"/>
    </source>
</evidence>
<dbReference type="PANTHER" id="PTHR10851">
    <property type="entry name" value="PYRIDOXINE-5-PHOSPHATE OXIDASE"/>
    <property type="match status" value="1"/>
</dbReference>
<dbReference type="STRING" id="490188.SAMN04488068_1438"/>
<feature type="binding site" evidence="7 8">
    <location>
        <position position="198"/>
    </location>
    <ligand>
        <name>FMN</name>
        <dbReference type="ChEBI" id="CHEBI:58210"/>
    </ligand>
</feature>
<evidence type="ECO:0000256" key="8">
    <source>
        <dbReference type="PIRSR" id="PIRSR000190-2"/>
    </source>
</evidence>
<evidence type="ECO:0000256" key="5">
    <source>
        <dbReference type="ARBA" id="ARBA00023002"/>
    </source>
</evidence>
<dbReference type="AlphaFoldDB" id="A0A1M5MU19"/>
<evidence type="ECO:0000256" key="3">
    <source>
        <dbReference type="ARBA" id="ARBA00022630"/>
    </source>
</evidence>
<feature type="binding site" evidence="7 8">
    <location>
        <position position="95"/>
    </location>
    <ligand>
        <name>FMN</name>
        <dbReference type="ChEBI" id="CHEBI:58210"/>
    </ligand>
</feature>
<comment type="cofactor">
    <cofactor evidence="7 8">
        <name>FMN</name>
        <dbReference type="ChEBI" id="CHEBI:58210"/>
    </cofactor>
    <text evidence="7 8">Binds 1 FMN per subunit.</text>
</comment>
<feature type="binding site" evidence="7">
    <location>
        <begin position="204"/>
        <end position="206"/>
    </location>
    <ligand>
        <name>substrate</name>
    </ligand>
</feature>
<feature type="binding site" evidence="7 8">
    <location>
        <position position="96"/>
    </location>
    <ligand>
        <name>FMN</name>
        <dbReference type="ChEBI" id="CHEBI:58210"/>
    </ligand>
</feature>
<evidence type="ECO:0000256" key="4">
    <source>
        <dbReference type="ARBA" id="ARBA00022643"/>
    </source>
</evidence>
<dbReference type="InterPro" id="IPR019740">
    <property type="entry name" value="Pyridox_Oxase_CS"/>
</dbReference>
<dbReference type="GO" id="GO:0008615">
    <property type="term" value="P:pyridoxine biosynthetic process"/>
    <property type="evidence" value="ECO:0007669"/>
    <property type="project" value="UniProtKB-UniRule"/>
</dbReference>
<dbReference type="InterPro" id="IPR012349">
    <property type="entry name" value="Split_barrel_FMN-bd"/>
</dbReference>
<comment type="pathway">
    <text evidence="7">Cofactor metabolism; pyridoxal 5'-phosphate salvage; pyridoxal 5'-phosphate from pyridoxine 5'-phosphate: step 1/1.</text>
</comment>
<dbReference type="Gene3D" id="2.30.110.10">
    <property type="entry name" value="Electron Transport, Fmn-binding Protein, Chain A"/>
    <property type="match status" value="1"/>
</dbReference>
<comment type="catalytic activity">
    <reaction evidence="7">
        <text>pyridoxine 5'-phosphate + O2 = pyridoxal 5'-phosphate + H2O2</text>
        <dbReference type="Rhea" id="RHEA:15149"/>
        <dbReference type="ChEBI" id="CHEBI:15379"/>
        <dbReference type="ChEBI" id="CHEBI:16240"/>
        <dbReference type="ChEBI" id="CHEBI:58589"/>
        <dbReference type="ChEBI" id="CHEBI:597326"/>
        <dbReference type="EC" id="1.4.3.5"/>
    </reaction>
</comment>
<keyword evidence="5 7" id="KW-0560">Oxidoreductase</keyword>
<dbReference type="GO" id="GO:0010181">
    <property type="term" value="F:FMN binding"/>
    <property type="evidence" value="ECO:0007669"/>
    <property type="project" value="UniProtKB-UniRule"/>
</dbReference>
<feature type="domain" description="Pyridoxamine 5'-phosphate oxidase N-terminal" evidence="10">
    <location>
        <begin position="49"/>
        <end position="161"/>
    </location>
</feature>
<feature type="domain" description="Pyridoxine 5'-phosphate oxidase dimerisation C-terminal" evidence="11">
    <location>
        <begin position="185"/>
        <end position="226"/>
    </location>
</feature>
<comment type="subunit">
    <text evidence="2 7">Homodimer.</text>
</comment>
<dbReference type="RefSeq" id="WP_245793177.1">
    <property type="nucleotide sequence ID" value="NZ_FQWZ01000003.1"/>
</dbReference>
<keyword evidence="4 7" id="KW-0288">FMN</keyword>